<protein>
    <submittedName>
        <fullName evidence="1">Uncharacterized protein</fullName>
    </submittedName>
</protein>
<dbReference type="Proteomes" id="UP001244207">
    <property type="component" value="Unassembled WGS sequence"/>
</dbReference>
<reference evidence="1" key="1">
    <citation type="submission" date="2021-12" db="EMBL/GenBank/DDBJ databases">
        <title>Comparative genomics, transcriptomics and evolutionary studies reveal genomic signatures of adaptation to plant cell wall in hemibiotrophic fungi.</title>
        <authorList>
            <consortium name="DOE Joint Genome Institute"/>
            <person name="Baroncelli R."/>
            <person name="Diaz J.F."/>
            <person name="Benocci T."/>
            <person name="Peng M."/>
            <person name="Battaglia E."/>
            <person name="Haridas S."/>
            <person name="Andreopoulos W."/>
            <person name="Labutti K."/>
            <person name="Pangilinan J."/>
            <person name="Floch G.L."/>
            <person name="Makela M.R."/>
            <person name="Henrissat B."/>
            <person name="Grigoriev I.V."/>
            <person name="Crouch J.A."/>
            <person name="De Vries R.P."/>
            <person name="Sukno S.A."/>
            <person name="Thon M.R."/>
        </authorList>
    </citation>
    <scope>NUCLEOTIDE SEQUENCE</scope>
    <source>
        <strain evidence="1">CBS 112980</strain>
    </source>
</reference>
<dbReference type="AlphaFoldDB" id="A0AAD8UV88"/>
<sequence>MDSASSAEEKDPDDINVDYTTMFVMEKPQIYRSMLAPKWLNMRWTVSVNNLSFNATSFILYPSPPKFTSGDPQNVFTCVYQQSQSINARTGSNEFGIAMQGVGSHPIFVVTGSPHHQLEPGLQVYATDTCETYLAENPQTSCNMVLPKDAAASFTPGSGRVDKNSTSEKASIRISCDSFAGNDKARPFVGLGAPAPFGVGIVPTVVWKAVPNQSFHLAPMSNKWRIAKSTAKTKIILDLSSQMPSDWIEVEFTEDNREIQIDHNTDGTFSFSSDE</sequence>
<dbReference type="RefSeq" id="XP_060366980.1">
    <property type="nucleotide sequence ID" value="XM_060507830.1"/>
</dbReference>
<gene>
    <name evidence="1" type="ORF">BDZ83DRAFT_614372</name>
</gene>
<evidence type="ECO:0000313" key="2">
    <source>
        <dbReference type="Proteomes" id="UP001244207"/>
    </source>
</evidence>
<name>A0AAD8UV88_GLOAC</name>
<evidence type="ECO:0000313" key="1">
    <source>
        <dbReference type="EMBL" id="KAK1726925.1"/>
    </source>
</evidence>
<proteinExistence type="predicted"/>
<organism evidence="1 2">
    <name type="scientific">Glomerella acutata</name>
    <name type="common">Colletotrichum acutatum</name>
    <dbReference type="NCBI Taxonomy" id="27357"/>
    <lineage>
        <taxon>Eukaryota</taxon>
        <taxon>Fungi</taxon>
        <taxon>Dikarya</taxon>
        <taxon>Ascomycota</taxon>
        <taxon>Pezizomycotina</taxon>
        <taxon>Sordariomycetes</taxon>
        <taxon>Hypocreomycetidae</taxon>
        <taxon>Glomerellales</taxon>
        <taxon>Glomerellaceae</taxon>
        <taxon>Colletotrichum</taxon>
        <taxon>Colletotrichum acutatum species complex</taxon>
    </lineage>
</organism>
<dbReference type="GeneID" id="85391729"/>
<comment type="caution">
    <text evidence="1">The sequence shown here is derived from an EMBL/GenBank/DDBJ whole genome shotgun (WGS) entry which is preliminary data.</text>
</comment>
<keyword evidence="2" id="KW-1185">Reference proteome</keyword>
<dbReference type="EMBL" id="JAHMHS010000028">
    <property type="protein sequence ID" value="KAK1726925.1"/>
    <property type="molecule type" value="Genomic_DNA"/>
</dbReference>
<accession>A0AAD8UV88</accession>